<proteinExistence type="predicted"/>
<dbReference type="STRING" id="45235.A0A2K3QEX1"/>
<evidence type="ECO:0000313" key="1">
    <source>
        <dbReference type="EMBL" id="PNY26094.1"/>
    </source>
</evidence>
<keyword evidence="2" id="KW-1185">Reference proteome</keyword>
<name>A0A2K3QEX1_9HYPO</name>
<dbReference type="AlphaFoldDB" id="A0A2K3QEX1"/>
<reference evidence="1 2" key="1">
    <citation type="submission" date="2017-08" db="EMBL/GenBank/DDBJ databases">
        <title>Harnessing the power of phylogenomics to disentangle the directionality and signatures of interkingdom host jumping in the parasitic fungal genus Tolypocladium.</title>
        <authorList>
            <person name="Quandt C.A."/>
            <person name="Patterson W."/>
            <person name="Spatafora J.W."/>
        </authorList>
    </citation>
    <scope>NUCLEOTIDE SEQUENCE [LARGE SCALE GENOMIC DNA]</scope>
    <source>
        <strain evidence="1 2">CBS 113982</strain>
    </source>
</reference>
<dbReference type="EMBL" id="NRSZ01000609">
    <property type="protein sequence ID" value="PNY26094.1"/>
    <property type="molecule type" value="Genomic_DNA"/>
</dbReference>
<dbReference type="Proteomes" id="UP000236621">
    <property type="component" value="Unassembled WGS sequence"/>
</dbReference>
<comment type="caution">
    <text evidence="1">The sequence shown here is derived from an EMBL/GenBank/DDBJ whole genome shotgun (WGS) entry which is preliminary data.</text>
</comment>
<accession>A0A2K3QEX1</accession>
<evidence type="ECO:0000313" key="2">
    <source>
        <dbReference type="Proteomes" id="UP000236621"/>
    </source>
</evidence>
<dbReference type="OrthoDB" id="191139at2759"/>
<organism evidence="1 2">
    <name type="scientific">Tolypocladium capitatum</name>
    <dbReference type="NCBI Taxonomy" id="45235"/>
    <lineage>
        <taxon>Eukaryota</taxon>
        <taxon>Fungi</taxon>
        <taxon>Dikarya</taxon>
        <taxon>Ascomycota</taxon>
        <taxon>Pezizomycotina</taxon>
        <taxon>Sordariomycetes</taxon>
        <taxon>Hypocreomycetidae</taxon>
        <taxon>Hypocreales</taxon>
        <taxon>Ophiocordycipitaceae</taxon>
        <taxon>Tolypocladium</taxon>
    </lineage>
</organism>
<gene>
    <name evidence="1" type="ORF">TCAP_03978</name>
</gene>
<protein>
    <submittedName>
        <fullName evidence="1">Uncharacterized protein</fullName>
    </submittedName>
</protein>
<sequence>MEIINLTSAVTKHYKCHILRTTVCRIYIVHRQPPHPGPVQSNLTRELGIPGPIMWVLNRVVFKPVQYGTWPDIPDQDNGSYLVPLAKFEPRLPHAQCYDDEFGVKVWEWNMAAMKTAGAD</sequence>